<evidence type="ECO:0000313" key="2">
    <source>
        <dbReference type="EMBL" id="BCO08594.1"/>
    </source>
</evidence>
<sequence>MSFSDYLLLFFCMGLVTYVPRWLPLFYLSHRRLPQWLVDWLSLIPVAILSSLLAPILLADTATRNLDLGKPELLVAVPTLFFALKTKSLGGTVLVGMVLYWLAGMLFGVSCFAG</sequence>
<keyword evidence="1" id="KW-0472">Membrane</keyword>
<gene>
    <name evidence="2" type="ORF">GF1_09700</name>
</gene>
<evidence type="ECO:0000256" key="1">
    <source>
        <dbReference type="SAM" id="Phobius"/>
    </source>
</evidence>
<keyword evidence="1" id="KW-1133">Transmembrane helix</keyword>
<evidence type="ECO:0000313" key="3">
    <source>
        <dbReference type="Proteomes" id="UP001063350"/>
    </source>
</evidence>
<dbReference type="Pfam" id="PF05437">
    <property type="entry name" value="AzlD"/>
    <property type="match status" value="1"/>
</dbReference>
<dbReference type="EMBL" id="AP024233">
    <property type="protein sequence ID" value="BCO08594.1"/>
    <property type="molecule type" value="Genomic_DNA"/>
</dbReference>
<dbReference type="AlphaFoldDB" id="A0A915TZE1"/>
<protein>
    <submittedName>
        <fullName evidence="2">AzlD family membrane protein</fullName>
    </submittedName>
</protein>
<keyword evidence="1" id="KW-0812">Transmembrane</keyword>
<dbReference type="InterPro" id="IPR008407">
    <property type="entry name" value="Brnchd-chn_aa_trnsp_AzlD"/>
</dbReference>
<organism evidence="2 3">
    <name type="scientific">Desulfolithobacter dissulfuricans</name>
    <dbReference type="NCBI Taxonomy" id="2795293"/>
    <lineage>
        <taxon>Bacteria</taxon>
        <taxon>Pseudomonadati</taxon>
        <taxon>Thermodesulfobacteriota</taxon>
        <taxon>Desulfobulbia</taxon>
        <taxon>Desulfobulbales</taxon>
        <taxon>Desulfobulbaceae</taxon>
        <taxon>Desulfolithobacter</taxon>
    </lineage>
</organism>
<dbReference type="KEGG" id="ddu:GF1_09700"/>
<feature type="transmembrane region" description="Helical" evidence="1">
    <location>
        <begin position="6"/>
        <end position="28"/>
    </location>
</feature>
<keyword evidence="3" id="KW-1185">Reference proteome</keyword>
<proteinExistence type="predicted"/>
<feature type="transmembrane region" description="Helical" evidence="1">
    <location>
        <begin position="40"/>
        <end position="58"/>
    </location>
</feature>
<dbReference type="Proteomes" id="UP001063350">
    <property type="component" value="Chromosome"/>
</dbReference>
<name>A0A915TZE1_9BACT</name>
<accession>A0A915TZE1</accession>
<feature type="transmembrane region" description="Helical" evidence="1">
    <location>
        <begin position="89"/>
        <end position="113"/>
    </location>
</feature>
<reference evidence="2" key="1">
    <citation type="submission" date="2020-12" db="EMBL/GenBank/DDBJ databases">
        <title>Desulfobium dissulfuricans gen. nov., sp. nov., a novel mesophilic, sulfate-reducing bacterium isolated from a deep-sea hydrothermal vent.</title>
        <authorList>
            <person name="Hashimoto Y."/>
            <person name="Tame A."/>
            <person name="Sawayama S."/>
            <person name="Miyazaki J."/>
            <person name="Takai K."/>
            <person name="Nakagawa S."/>
        </authorList>
    </citation>
    <scope>NUCLEOTIDE SEQUENCE</scope>
    <source>
        <strain evidence="2">GF1</strain>
    </source>
</reference>
<dbReference type="RefSeq" id="WP_267928496.1">
    <property type="nucleotide sequence ID" value="NZ_AP024233.1"/>
</dbReference>